<dbReference type="InterPro" id="IPR013083">
    <property type="entry name" value="Znf_RING/FYVE/PHD"/>
</dbReference>
<feature type="compositionally biased region" description="Pro residues" evidence="5">
    <location>
        <begin position="502"/>
        <end position="511"/>
    </location>
</feature>
<evidence type="ECO:0000256" key="2">
    <source>
        <dbReference type="ARBA" id="ARBA00022771"/>
    </source>
</evidence>
<keyword evidence="3" id="KW-0862">Zinc</keyword>
<dbReference type="PANTHER" id="PTHR15710">
    <property type="entry name" value="E3 UBIQUITIN-PROTEIN LIGASE PRAJA"/>
    <property type="match status" value="1"/>
</dbReference>
<evidence type="ECO:0000259" key="6">
    <source>
        <dbReference type="PROSITE" id="PS50089"/>
    </source>
</evidence>
<dbReference type="GO" id="GO:0061630">
    <property type="term" value="F:ubiquitin protein ligase activity"/>
    <property type="evidence" value="ECO:0007669"/>
    <property type="project" value="TreeGrafter"/>
</dbReference>
<evidence type="ECO:0000256" key="5">
    <source>
        <dbReference type="SAM" id="MobiDB-lite"/>
    </source>
</evidence>
<dbReference type="EMBL" id="LR730164">
    <property type="protein sequence ID" value="VWP02381.1"/>
    <property type="molecule type" value="Genomic_DNA"/>
</dbReference>
<feature type="compositionally biased region" description="Acidic residues" evidence="5">
    <location>
        <begin position="151"/>
        <end position="177"/>
    </location>
</feature>
<dbReference type="Gene3D" id="3.30.40.10">
    <property type="entry name" value="Zinc/RING finger domain, C3HC4 (zinc finger)"/>
    <property type="match status" value="1"/>
</dbReference>
<feature type="compositionally biased region" description="Pro residues" evidence="5">
    <location>
        <begin position="625"/>
        <end position="635"/>
    </location>
</feature>
<feature type="region of interest" description="Disordered" evidence="5">
    <location>
        <begin position="495"/>
        <end position="538"/>
    </location>
</feature>
<organism evidence="7">
    <name type="scientific">Ganoderma boninense</name>
    <dbReference type="NCBI Taxonomy" id="34458"/>
    <lineage>
        <taxon>Eukaryota</taxon>
        <taxon>Fungi</taxon>
        <taxon>Dikarya</taxon>
        <taxon>Basidiomycota</taxon>
        <taxon>Agaricomycotina</taxon>
        <taxon>Agaricomycetes</taxon>
        <taxon>Polyporales</taxon>
        <taxon>Polyporaceae</taxon>
        <taxon>Ganoderma</taxon>
    </lineage>
</organism>
<feature type="compositionally biased region" description="Polar residues" evidence="5">
    <location>
        <begin position="81"/>
        <end position="119"/>
    </location>
</feature>
<feature type="region of interest" description="Disordered" evidence="5">
    <location>
        <begin position="620"/>
        <end position="700"/>
    </location>
</feature>
<gene>
    <name evidence="7" type="primary">I1S0G8</name>
</gene>
<sequence>MLSNPDFIPPPLRLDGEVSSHSSTAYDDLPPLEDDMEPSSASNVPIHDLLNQIGDGAPRLEADHSSPVVASPQPTLMPLNAASTLSSSDPSTAASRGTPSSAQQTVSHGLLVSTTSGRATSRPPRIYVDAEDDGAESDSSLPSLQSVSDSSSDEGDYISESGSEWDDDESLDESEGEPDIARLVEEAETQALATETLHNLTVPNPPAAAGVLPNFGAPPNMFRNTLQSYRELLDRARVLIPDIDARLGPPPDLVADITNRLFTAGADNDFERAETLIQAMEVVSDELVLRYEKLRSTDGEDVDGCAICRDDLVDKSPDTLEASRVFEIFALLPFPSEADSSVAFPCAGKHLFHKHCLLPWLARKTTCPSCRFDIDPHSLTLRISRGLRDVIPITPDTDRAHHPPRVWQAPQVESMRDWLTAEERAKETGIPRVRPEVVMPEYQTPFLPQPDPTPSALLGVPAWGTDPETGRFDMTVAYRDIQDMREQLLDIEDRQRASDLPIRPPSAPPVATPEADLFPEIDDFPEPNARFRPPRRDSEYDRLRQQIAIERHGAHMVPFHNFPASLMDHVVNLTSRPVARGPPPNNIGLDVFAGRRLDAPGSLDSYSQILRELQNMRRSANPLHPLAPPPPPPLPATASVTAPPQSNPAQTVISPAPSVNPNTPHPTLVTQDETAVGSHSATNGGGAPSSSGHNHMEELD</sequence>
<feature type="compositionally biased region" description="Low complexity" evidence="5">
    <location>
        <begin position="137"/>
        <end position="150"/>
    </location>
</feature>
<keyword evidence="7" id="KW-0418">Kinase</keyword>
<accession>A0A5K1K804</accession>
<feature type="region of interest" description="Disordered" evidence="5">
    <location>
        <begin position="1"/>
        <end position="177"/>
    </location>
</feature>
<dbReference type="GO" id="GO:0008270">
    <property type="term" value="F:zinc ion binding"/>
    <property type="evidence" value="ECO:0007669"/>
    <property type="project" value="UniProtKB-KW"/>
</dbReference>
<dbReference type="GO" id="GO:0016301">
    <property type="term" value="F:kinase activity"/>
    <property type="evidence" value="ECO:0007669"/>
    <property type="project" value="UniProtKB-KW"/>
</dbReference>
<dbReference type="PANTHER" id="PTHR15710:SF243">
    <property type="entry name" value="E3 UBIQUITIN-PROTEIN LIGASE PRAJA-2 ISOFORM X1"/>
    <property type="match status" value="1"/>
</dbReference>
<dbReference type="PROSITE" id="PS50089">
    <property type="entry name" value="ZF_RING_2"/>
    <property type="match status" value="1"/>
</dbReference>
<feature type="domain" description="RING-type" evidence="6">
    <location>
        <begin position="305"/>
        <end position="371"/>
    </location>
</feature>
<evidence type="ECO:0000256" key="1">
    <source>
        <dbReference type="ARBA" id="ARBA00022723"/>
    </source>
</evidence>
<proteinExistence type="predicted"/>
<dbReference type="Pfam" id="PF13639">
    <property type="entry name" value="zf-RING_2"/>
    <property type="match status" value="1"/>
</dbReference>
<dbReference type="GO" id="GO:0005737">
    <property type="term" value="C:cytoplasm"/>
    <property type="evidence" value="ECO:0007669"/>
    <property type="project" value="TreeGrafter"/>
</dbReference>
<reference evidence="7" key="1">
    <citation type="submission" date="2019-10" db="EMBL/GenBank/DDBJ databases">
        <authorList>
            <person name="Nor Muhammad N."/>
        </authorList>
    </citation>
    <scope>NUCLEOTIDE SEQUENCE</scope>
</reference>
<dbReference type="GO" id="GO:0016567">
    <property type="term" value="P:protein ubiquitination"/>
    <property type="evidence" value="ECO:0007669"/>
    <property type="project" value="TreeGrafter"/>
</dbReference>
<keyword evidence="7" id="KW-0808">Transferase</keyword>
<protein>
    <submittedName>
        <fullName evidence="7">Protein kinase domain-containing protein</fullName>
    </submittedName>
</protein>
<evidence type="ECO:0000313" key="7">
    <source>
        <dbReference type="EMBL" id="VWP02381.1"/>
    </source>
</evidence>
<dbReference type="AlphaFoldDB" id="A0A5K1K804"/>
<feature type="compositionally biased region" description="Polar residues" evidence="5">
    <location>
        <begin position="647"/>
        <end position="662"/>
    </location>
</feature>
<keyword evidence="2 4" id="KW-0863">Zinc-finger</keyword>
<evidence type="ECO:0000256" key="3">
    <source>
        <dbReference type="ARBA" id="ARBA00022833"/>
    </source>
</evidence>
<evidence type="ECO:0000256" key="4">
    <source>
        <dbReference type="PROSITE-ProRule" id="PRU00175"/>
    </source>
</evidence>
<dbReference type="SUPFAM" id="SSF57850">
    <property type="entry name" value="RING/U-box"/>
    <property type="match status" value="1"/>
</dbReference>
<name>A0A5K1K804_9APHY</name>
<keyword evidence="1" id="KW-0479">Metal-binding</keyword>
<feature type="compositionally biased region" description="Polar residues" evidence="5">
    <location>
        <begin position="668"/>
        <end position="693"/>
    </location>
</feature>
<dbReference type="InterPro" id="IPR001841">
    <property type="entry name" value="Znf_RING"/>
</dbReference>